<dbReference type="SMART" id="SM00479">
    <property type="entry name" value="EXOIII"/>
    <property type="match status" value="1"/>
</dbReference>
<sequence length="182" mass="20564">MIATGLDIESTGLDFRGGHRVIEIALSSYNIITKEKIASLEMRFNPRRTIQPEAQKVHGISLEMLATAPLFEDKAPELIAMLDASDFYIAHNGEGFDGPFLQHEFNQSGHTMPDKPMFDTMLEGLWATEDGKRPRLQELAFALGLVYDTEKAHSALYDVDLMMECFFLAREKYNLFQLPFAA</sequence>
<dbReference type="GO" id="GO:0045004">
    <property type="term" value="P:DNA replication proofreading"/>
    <property type="evidence" value="ECO:0007669"/>
    <property type="project" value="TreeGrafter"/>
</dbReference>
<dbReference type="GO" id="GO:0005829">
    <property type="term" value="C:cytosol"/>
    <property type="evidence" value="ECO:0007669"/>
    <property type="project" value="TreeGrafter"/>
</dbReference>
<feature type="domain" description="Exonuclease" evidence="3">
    <location>
        <begin position="2"/>
        <end position="175"/>
    </location>
</feature>
<proteinExistence type="predicted"/>
<keyword evidence="5" id="KW-1185">Reference proteome</keyword>
<dbReference type="Pfam" id="PF00929">
    <property type="entry name" value="RNase_T"/>
    <property type="match status" value="1"/>
</dbReference>
<dbReference type="PANTHER" id="PTHR30231:SF41">
    <property type="entry name" value="DNA POLYMERASE III SUBUNIT EPSILON"/>
    <property type="match status" value="1"/>
</dbReference>
<evidence type="ECO:0000313" key="4">
    <source>
        <dbReference type="EMBL" id="MEE9657543.1"/>
    </source>
</evidence>
<dbReference type="GO" id="GO:0008408">
    <property type="term" value="F:3'-5' exonuclease activity"/>
    <property type="evidence" value="ECO:0007669"/>
    <property type="project" value="TreeGrafter"/>
</dbReference>
<dbReference type="InterPro" id="IPR036397">
    <property type="entry name" value="RNaseH_sf"/>
</dbReference>
<dbReference type="InterPro" id="IPR013520">
    <property type="entry name" value="Ribonucl_H"/>
</dbReference>
<dbReference type="SUPFAM" id="SSF53098">
    <property type="entry name" value="Ribonuclease H-like"/>
    <property type="match status" value="1"/>
</dbReference>
<organism evidence="4 5">
    <name type="scientific">Kluyvera ascorbata</name>
    <dbReference type="NCBI Taxonomy" id="51288"/>
    <lineage>
        <taxon>Bacteria</taxon>
        <taxon>Pseudomonadati</taxon>
        <taxon>Pseudomonadota</taxon>
        <taxon>Gammaproteobacteria</taxon>
        <taxon>Enterobacterales</taxon>
        <taxon>Enterobacteriaceae</taxon>
        <taxon>Kluyvera</taxon>
    </lineage>
</organism>
<keyword evidence="2 4" id="KW-0378">Hydrolase</keyword>
<dbReference type="Gene3D" id="3.30.420.10">
    <property type="entry name" value="Ribonuclease H-like superfamily/Ribonuclease H"/>
    <property type="match status" value="1"/>
</dbReference>
<evidence type="ECO:0000256" key="2">
    <source>
        <dbReference type="ARBA" id="ARBA00022839"/>
    </source>
</evidence>
<accession>A0AB35XD25</accession>
<comment type="caution">
    <text evidence="4">The sequence shown here is derived from an EMBL/GenBank/DDBJ whole genome shotgun (WGS) entry which is preliminary data.</text>
</comment>
<reference evidence="4 5" key="1">
    <citation type="submission" date="2023-10" db="EMBL/GenBank/DDBJ databases">
        <title>Wastewater isolates of ESBL- and carbapenemase-producing Gram-negative bacteria from New Zealand.</title>
        <authorList>
            <person name="Straub C."/>
            <person name="Weaver L."/>
            <person name="Cornelius A."/>
            <person name="Mcgill E."/>
            <person name="Dyet K."/>
            <person name="White L."/>
            <person name="Pattis I."/>
        </authorList>
    </citation>
    <scope>NUCLEOTIDE SEQUENCE [LARGE SCALE GENOMIC DNA]</scope>
    <source>
        <strain evidence="4 5">ESBL09</strain>
    </source>
</reference>
<keyword evidence="1" id="KW-0540">Nuclease</keyword>
<dbReference type="GO" id="GO:0003676">
    <property type="term" value="F:nucleic acid binding"/>
    <property type="evidence" value="ECO:0007669"/>
    <property type="project" value="InterPro"/>
</dbReference>
<evidence type="ECO:0000313" key="5">
    <source>
        <dbReference type="Proteomes" id="UP001331691"/>
    </source>
</evidence>
<name>A0AB35XD25_9ENTR</name>
<dbReference type="InterPro" id="IPR012337">
    <property type="entry name" value="RNaseH-like_sf"/>
</dbReference>
<gene>
    <name evidence="4" type="ORF">V4836_26175</name>
</gene>
<keyword evidence="2 4" id="KW-0269">Exonuclease</keyword>
<dbReference type="EMBL" id="JAZKKV010000004">
    <property type="protein sequence ID" value="MEE9657543.1"/>
    <property type="molecule type" value="Genomic_DNA"/>
</dbReference>
<dbReference type="CDD" id="cd06127">
    <property type="entry name" value="DEDDh"/>
    <property type="match status" value="1"/>
</dbReference>
<dbReference type="PANTHER" id="PTHR30231">
    <property type="entry name" value="DNA POLYMERASE III SUBUNIT EPSILON"/>
    <property type="match status" value="1"/>
</dbReference>
<dbReference type="RefSeq" id="WP_272449301.1">
    <property type="nucleotide sequence ID" value="NZ_JAZKKV010000004.1"/>
</dbReference>
<evidence type="ECO:0000259" key="3">
    <source>
        <dbReference type="SMART" id="SM00479"/>
    </source>
</evidence>
<evidence type="ECO:0000256" key="1">
    <source>
        <dbReference type="ARBA" id="ARBA00022722"/>
    </source>
</evidence>
<protein>
    <submittedName>
        <fullName evidence="4">3'-5' exonuclease</fullName>
    </submittedName>
</protein>
<dbReference type="AlphaFoldDB" id="A0AB35XD25"/>
<dbReference type="Proteomes" id="UP001331691">
    <property type="component" value="Unassembled WGS sequence"/>
</dbReference>